<keyword evidence="4" id="KW-0540">Nuclease</keyword>
<dbReference type="InterPro" id="IPR036397">
    <property type="entry name" value="RNaseH_sf"/>
</dbReference>
<evidence type="ECO:0000259" key="2">
    <source>
        <dbReference type="SMART" id="SM00479"/>
    </source>
</evidence>
<feature type="region of interest" description="Disordered" evidence="1">
    <location>
        <begin position="1144"/>
        <end position="1165"/>
    </location>
</feature>
<dbReference type="Gene3D" id="3.30.420.10">
    <property type="entry name" value="Ribonuclease H-like superfamily/Ribonuclease H"/>
    <property type="match status" value="1"/>
</dbReference>
<dbReference type="SUPFAM" id="SSF53098">
    <property type="entry name" value="Ribonuclease H-like"/>
    <property type="match status" value="1"/>
</dbReference>
<dbReference type="Pfam" id="PF10263">
    <property type="entry name" value="SprT-like"/>
    <property type="match status" value="1"/>
</dbReference>
<dbReference type="PANTHER" id="PTHR23099">
    <property type="entry name" value="TRANSCRIPTIONAL REGULATOR"/>
    <property type="match status" value="1"/>
</dbReference>
<dbReference type="AlphaFoldDB" id="A0A364MWL5"/>
<reference evidence="5" key="1">
    <citation type="submission" date="2018-05" db="EMBL/GenBank/DDBJ databases">
        <title>Draft genome sequence of Stemphylium lycopersici strain CIDEFI 213.</title>
        <authorList>
            <person name="Medina R."/>
            <person name="Franco M.E.E."/>
            <person name="Lucentini C.G."/>
            <person name="Saparrat M.C.N."/>
            <person name="Balatti P.A."/>
        </authorList>
    </citation>
    <scope>NUCLEOTIDE SEQUENCE [LARGE SCALE GENOMIC DNA]</scope>
    <source>
        <strain evidence="5">CIDEFI 213</strain>
    </source>
</reference>
<dbReference type="SMART" id="SM00479">
    <property type="entry name" value="EXOIII"/>
    <property type="match status" value="1"/>
</dbReference>
<feature type="region of interest" description="Disordered" evidence="1">
    <location>
        <begin position="1"/>
        <end position="129"/>
    </location>
</feature>
<feature type="domain" description="Exonuclease" evidence="2">
    <location>
        <begin position="982"/>
        <end position="1213"/>
    </location>
</feature>
<gene>
    <name evidence="4" type="ORF">DDE83_007438</name>
</gene>
<evidence type="ECO:0000313" key="4">
    <source>
        <dbReference type="EMBL" id="RAR05362.1"/>
    </source>
</evidence>
<dbReference type="GO" id="GO:0003676">
    <property type="term" value="F:nucleic acid binding"/>
    <property type="evidence" value="ECO:0007669"/>
    <property type="project" value="InterPro"/>
</dbReference>
<feature type="compositionally biased region" description="Pro residues" evidence="1">
    <location>
        <begin position="374"/>
        <end position="391"/>
    </location>
</feature>
<dbReference type="Proteomes" id="UP000249619">
    <property type="component" value="Unassembled WGS sequence"/>
</dbReference>
<keyword evidence="4" id="KW-0269">Exonuclease</keyword>
<dbReference type="InterPro" id="IPR035240">
    <property type="entry name" value="SprT_Zn_ribbon"/>
</dbReference>
<feature type="region of interest" description="Disordered" evidence="1">
    <location>
        <begin position="688"/>
        <end position="717"/>
    </location>
</feature>
<dbReference type="Pfam" id="PF17283">
    <property type="entry name" value="Zn_ribbon_SprT"/>
    <property type="match status" value="1"/>
</dbReference>
<dbReference type="EMBL" id="QGDH01000135">
    <property type="protein sequence ID" value="RAR05362.1"/>
    <property type="molecule type" value="Genomic_DNA"/>
</dbReference>
<feature type="compositionally biased region" description="Acidic residues" evidence="1">
    <location>
        <begin position="179"/>
        <end position="236"/>
    </location>
</feature>
<evidence type="ECO:0000259" key="3">
    <source>
        <dbReference type="SMART" id="SM00731"/>
    </source>
</evidence>
<name>A0A364MWL5_STELY</name>
<evidence type="ECO:0000256" key="1">
    <source>
        <dbReference type="SAM" id="MobiDB-lite"/>
    </source>
</evidence>
<evidence type="ECO:0000313" key="5">
    <source>
        <dbReference type="Proteomes" id="UP000249619"/>
    </source>
</evidence>
<keyword evidence="4" id="KW-0378">Hydrolase</keyword>
<feature type="compositionally biased region" description="Polar residues" evidence="1">
    <location>
        <begin position="330"/>
        <end position="354"/>
    </location>
</feature>
<dbReference type="STRING" id="183478.A0A364MWL5"/>
<protein>
    <submittedName>
        <fullName evidence="4">Rna exonuclease 3</fullName>
    </submittedName>
</protein>
<dbReference type="GO" id="GO:0004527">
    <property type="term" value="F:exonuclease activity"/>
    <property type="evidence" value="ECO:0007669"/>
    <property type="project" value="UniProtKB-KW"/>
</dbReference>
<feature type="compositionally biased region" description="Basic and acidic residues" evidence="1">
    <location>
        <begin position="118"/>
        <end position="129"/>
    </location>
</feature>
<sequence length="1220" mass="135692">MARLRKPSPNEPSIFLPPTEARATRSSPRKATLRYASSQEDEPSILIPKSSRRAAYDISISQDVSESFLGTKTPTPKDAMTPRKQRVLRPVESNSRLLRKLSDETLASPEKKQRARRERSGTVDMDVDKRNRLRYATSLARSVVGKQGKRGRIDVVGEDEAREAEVRAGSRSPVKGEVEAEAEAEVETEAEVEAEEVQEEADTSLWCGDEDAETQEEVSEPVVEFSDEDEDEDEEPVVAARSRGRQPRTRRVVSDSEDDESDDSAPQPENHFRRPSFKIPDLKPASMPPKEPADLVSMRPPHRKGHSTISNWAQDVIDITDSPEAPASFSLPQPTHARSGSFAASSRPTSSASNGPLAILTYSPTPTKKRSPCKAPPIERPGTPPLAPPGPTKLVSPSKKKPTIPKAADLDGRPSLDAFWNPAAVNDWNDHHSPSKPIVSPKKQKWREDIVKMMEGVALEDSSDEAYESPIESPKKKPAKRTTARQKTSDVEPTPPTVKQIREQRKAFSERKHAIAEAFLTELDTTISSGRIAELSKSTGGIKLVWSKTLKTTAGRANWRREQIRTRTGPSATDTRTEIRHHCSIELAEKVIDDEERLYNVLAHEFCHLTTFMISEVRNNPHGAEFKSWGKKATAAFGSSKGVEVTTKHSYQIEYKYVWECVACGYEFKRHSKSVDPARHSCGKCKGRLAQTKPKPRGGGGAATSTTGGPAEGAKREKSEYQIFVKANFARVKKELESQGKDAHMGRVMEAVAREYRERKGSRGKEEEKHEFVGDLECLTFELRQSLSLFASSLNFNRSVSIVVMAPNNRQRPVSGPPPPVPYGGPTPLPLACPPGNDYPVELFSLLEPLEVMQKHGYVTEPLTDAEIKQKGRCRDCNQKVSDLTKNLQKALQNRLDDPDRPQPKRPYKPLPTILRAVGKGCYETLQCTCYTCCNNHASESKGCVTTDLHTLREYGPDELDRCYQFHSTPLSNSSPNRSIRPAVAIDCEMGTAITGDSELIRLTAIDYLTGELLINNLVQPDQQMLHLNTRFSGVTWDQMNEARRKRTFLAGKAGAREALWRFVGPLTALIGHGVQNDLRALRWIHPTVVDSYMVEFKIVQARKEQEAMAAAAIEAERRLESLTLQSEEAVLPVASPTISAADEKAVEATGDDKKAEPKKKRTKGTGELALKTMVKKYLDRDIQMKGNKGHDSFEDALAARDLVHWMVMRRLMEKQGLEA</sequence>
<feature type="compositionally biased region" description="Basic and acidic residues" evidence="1">
    <location>
        <begin position="1144"/>
        <end position="1156"/>
    </location>
</feature>
<dbReference type="GO" id="GO:0006950">
    <property type="term" value="P:response to stress"/>
    <property type="evidence" value="ECO:0007669"/>
    <property type="project" value="UniProtKB-ARBA"/>
</dbReference>
<dbReference type="OrthoDB" id="20772at2759"/>
<accession>A0A364MWL5</accession>
<proteinExistence type="predicted"/>
<dbReference type="InterPro" id="IPR012337">
    <property type="entry name" value="RNaseH-like_sf"/>
</dbReference>
<feature type="domain" description="SprT-like" evidence="3">
    <location>
        <begin position="518"/>
        <end position="692"/>
    </location>
</feature>
<dbReference type="InterPro" id="IPR006640">
    <property type="entry name" value="SprT-like_domain"/>
</dbReference>
<dbReference type="SMART" id="SM00731">
    <property type="entry name" value="SprT"/>
    <property type="match status" value="1"/>
</dbReference>
<dbReference type="PANTHER" id="PTHR23099:SF0">
    <property type="entry name" value="GERM CELL NUCLEAR ACIDIC PROTEIN"/>
    <property type="match status" value="1"/>
</dbReference>
<feature type="compositionally biased region" description="Basic residues" evidence="1">
    <location>
        <begin position="242"/>
        <end position="251"/>
    </location>
</feature>
<comment type="caution">
    <text evidence="4">The sequence shown here is derived from an EMBL/GenBank/DDBJ whole genome shotgun (WGS) entry which is preliminary data.</text>
</comment>
<feature type="compositionally biased region" description="Basic and acidic residues" evidence="1">
    <location>
        <begin position="163"/>
        <end position="178"/>
    </location>
</feature>
<feature type="compositionally biased region" description="Polar residues" evidence="1">
    <location>
        <begin position="59"/>
        <end position="74"/>
    </location>
</feature>
<feature type="region of interest" description="Disordered" evidence="1">
    <location>
        <begin position="460"/>
        <end position="498"/>
    </location>
</feature>
<keyword evidence="5" id="KW-1185">Reference proteome</keyword>
<feature type="region of interest" description="Disordered" evidence="1">
    <location>
        <begin position="146"/>
        <end position="415"/>
    </location>
</feature>
<dbReference type="InterPro" id="IPR013520">
    <property type="entry name" value="Ribonucl_H"/>
</dbReference>
<dbReference type="CDD" id="cd06137">
    <property type="entry name" value="DEDDh_RNase"/>
    <property type="match status" value="1"/>
</dbReference>
<dbReference type="GO" id="GO:0005634">
    <property type="term" value="C:nucleus"/>
    <property type="evidence" value="ECO:0007669"/>
    <property type="project" value="TreeGrafter"/>
</dbReference>
<organism evidence="4 5">
    <name type="scientific">Stemphylium lycopersici</name>
    <name type="common">Tomato gray leaf spot disease fungus</name>
    <name type="synonym">Thyrospora lycopersici</name>
    <dbReference type="NCBI Taxonomy" id="183478"/>
    <lineage>
        <taxon>Eukaryota</taxon>
        <taxon>Fungi</taxon>
        <taxon>Dikarya</taxon>
        <taxon>Ascomycota</taxon>
        <taxon>Pezizomycotina</taxon>
        <taxon>Dothideomycetes</taxon>
        <taxon>Pleosporomycetidae</taxon>
        <taxon>Pleosporales</taxon>
        <taxon>Pleosporineae</taxon>
        <taxon>Pleosporaceae</taxon>
        <taxon>Stemphylium</taxon>
    </lineage>
</organism>